<keyword evidence="3" id="KW-1185">Reference proteome</keyword>
<protein>
    <submittedName>
        <fullName evidence="2">Uncharacterized protein</fullName>
    </submittedName>
</protein>
<dbReference type="EMBL" id="LUKN01001650">
    <property type="protein sequence ID" value="OAR00545.1"/>
    <property type="molecule type" value="Genomic_DNA"/>
</dbReference>
<proteinExistence type="predicted"/>
<dbReference type="AlphaFoldDB" id="A0A179IDW5"/>
<dbReference type="Proteomes" id="UP000243081">
    <property type="component" value="Unassembled WGS sequence"/>
</dbReference>
<evidence type="ECO:0000313" key="3">
    <source>
        <dbReference type="Proteomes" id="UP000243081"/>
    </source>
</evidence>
<reference evidence="2 3" key="1">
    <citation type="submission" date="2016-03" db="EMBL/GenBank/DDBJ databases">
        <title>Fine-scale spatial genetic structure of a fungal parasite of coffee scale insects.</title>
        <authorList>
            <person name="Jackson D."/>
            <person name="Zemenick K.A."/>
            <person name="Malloure B."/>
            <person name="Quandt C.A."/>
            <person name="James T.Y."/>
        </authorList>
    </citation>
    <scope>NUCLEOTIDE SEQUENCE [LARGE SCALE GENOMIC DNA]</scope>
    <source>
        <strain evidence="2 3">UM487</strain>
    </source>
</reference>
<dbReference type="GO" id="GO:0050482">
    <property type="term" value="P:arachidonate secretion"/>
    <property type="evidence" value="ECO:0007669"/>
    <property type="project" value="InterPro"/>
</dbReference>
<dbReference type="InterPro" id="IPR036444">
    <property type="entry name" value="PLipase_A2_dom_sf"/>
</dbReference>
<feature type="signal peptide" evidence="1">
    <location>
        <begin position="1"/>
        <end position="21"/>
    </location>
</feature>
<comment type="caution">
    <text evidence="2">The sequence shown here is derived from an EMBL/GenBank/DDBJ whole genome shotgun (WGS) entry which is preliminary data.</text>
</comment>
<accession>A0A179IDW5</accession>
<evidence type="ECO:0000313" key="2">
    <source>
        <dbReference type="EMBL" id="OAR00545.1"/>
    </source>
</evidence>
<name>A0A179IDW5_CORDF</name>
<gene>
    <name evidence="2" type="ORF">LLEC1_00496</name>
</gene>
<keyword evidence="1" id="KW-0732">Signal</keyword>
<feature type="chain" id="PRO_5008104356" evidence="1">
    <location>
        <begin position="22"/>
        <end position="548"/>
    </location>
</feature>
<sequence>MRLYAACVPLALLFKAQCVVAGACNADNCARAVTGTRRGDAFGTSAKADCSSFMTKTVTGTAVTVTNTVTVTEVPKGTVTAHKRAEPTVPTYASACSGTSRYSSACSCWGITAGTLTIHPTSIVTATVTVTGVPGPTYTPPVPSSYEGCVYHPSESGDFDLLDPNSALPIIKSGDIAMVVQEVTDPWVPVRYKTVKPSKAPDGYSCSLAPPLRLHLLTVLISSVFDLQLVAQGAPQYLAIYQSGKVGFVGTSSNGQTYTGSGDDKYITTAFSFTCKGRLTAGIVGGSEFHFSLTPSAHVIVTTGGASKTKRDIPVPDGFYDGIKVPDLSFGECCDGHDICYGTCSEEFGPCNKRFLGCMVQSCARFAPVPKLFLACNGAAASYYLAVQFFGKKAFAEATKELCECKCADKTKTACGDKCVDTSTDPDNCGSCNFHCPSGACTNGACSFNTCTGSTCGAFGPCGPGGSCICASITGGLGFCVNGNTPCSGLAACGTSADCPLGSVCAVGTCCEVNVCITTDACGGLQKQQKRGWLNATLGEPTRWVEGL</sequence>
<dbReference type="OMA" id="ITTDACG"/>
<organism evidence="2 3">
    <name type="scientific">Cordyceps confragosa</name>
    <name type="common">Lecanicillium lecanii</name>
    <dbReference type="NCBI Taxonomy" id="2714763"/>
    <lineage>
        <taxon>Eukaryota</taxon>
        <taxon>Fungi</taxon>
        <taxon>Dikarya</taxon>
        <taxon>Ascomycota</taxon>
        <taxon>Pezizomycotina</taxon>
        <taxon>Sordariomycetes</taxon>
        <taxon>Hypocreomycetidae</taxon>
        <taxon>Hypocreales</taxon>
        <taxon>Cordycipitaceae</taxon>
        <taxon>Akanthomyces</taxon>
    </lineage>
</organism>
<dbReference type="Gene3D" id="1.20.90.10">
    <property type="entry name" value="Phospholipase A2 domain"/>
    <property type="match status" value="1"/>
</dbReference>
<dbReference type="OrthoDB" id="5596743at2759"/>
<dbReference type="GO" id="GO:0004623">
    <property type="term" value="F:phospholipase A2 activity"/>
    <property type="evidence" value="ECO:0007669"/>
    <property type="project" value="InterPro"/>
</dbReference>
<dbReference type="GO" id="GO:0006644">
    <property type="term" value="P:phospholipid metabolic process"/>
    <property type="evidence" value="ECO:0007669"/>
    <property type="project" value="InterPro"/>
</dbReference>
<dbReference type="SUPFAM" id="SSF48619">
    <property type="entry name" value="Phospholipase A2, PLA2"/>
    <property type="match status" value="1"/>
</dbReference>
<evidence type="ECO:0000256" key="1">
    <source>
        <dbReference type="SAM" id="SignalP"/>
    </source>
</evidence>